<dbReference type="Pfam" id="PF02357">
    <property type="entry name" value="NusG"/>
    <property type="match status" value="1"/>
</dbReference>
<dbReference type="InterPro" id="IPR006645">
    <property type="entry name" value="NGN-like_dom"/>
</dbReference>
<dbReference type="SUPFAM" id="SSF82679">
    <property type="entry name" value="N-utilization substance G protein NusG, N-terminal domain"/>
    <property type="match status" value="1"/>
</dbReference>
<sequence>MPYYIVHAATGKEKHAIKEMEKKADALLLPVSMKIFEKEMINTTKKGKINKRYNMLPGYLFVHSDRDLDKNELFSLTGSSGSAYRFLSYSDGRFSLKGSDEEFADNFFALRGAIKQNNVIIKEDQKVVVKSGAFIAFEGRIKKFDRRRDRVTIALNFMEKETLITLPYSDVAIKSEGLDKKEEICNNHNSDLS</sequence>
<dbReference type="EMBL" id="DXHU01000021">
    <property type="protein sequence ID" value="HIV99244.1"/>
    <property type="molecule type" value="Genomic_DNA"/>
</dbReference>
<evidence type="ECO:0000313" key="3">
    <source>
        <dbReference type="EMBL" id="HIV99244.1"/>
    </source>
</evidence>
<protein>
    <recommendedName>
        <fullName evidence="2">NusG-like N-terminal domain-containing protein</fullName>
    </recommendedName>
</protein>
<dbReference type="Gene3D" id="2.30.30.30">
    <property type="match status" value="1"/>
</dbReference>
<dbReference type="SUPFAM" id="SSF50104">
    <property type="entry name" value="Translation proteins SH3-like domain"/>
    <property type="match status" value="1"/>
</dbReference>
<dbReference type="InterPro" id="IPR014722">
    <property type="entry name" value="Rib_uL2_dom2"/>
</dbReference>
<dbReference type="Proteomes" id="UP000823936">
    <property type="component" value="Unassembled WGS sequence"/>
</dbReference>
<evidence type="ECO:0000259" key="2">
    <source>
        <dbReference type="Pfam" id="PF02357"/>
    </source>
</evidence>
<dbReference type="AlphaFoldDB" id="A0A9D1PTE5"/>
<dbReference type="GO" id="GO:0006354">
    <property type="term" value="P:DNA-templated transcription elongation"/>
    <property type="evidence" value="ECO:0007669"/>
    <property type="project" value="InterPro"/>
</dbReference>
<organism evidence="3 4">
    <name type="scientific">Candidatus Ornithospirochaeta avicola</name>
    <dbReference type="NCBI Taxonomy" id="2840896"/>
    <lineage>
        <taxon>Bacteria</taxon>
        <taxon>Pseudomonadati</taxon>
        <taxon>Spirochaetota</taxon>
        <taxon>Spirochaetia</taxon>
        <taxon>Spirochaetales</taxon>
        <taxon>Spirochaetaceae</taxon>
        <taxon>Spirochaetaceae incertae sedis</taxon>
        <taxon>Candidatus Ornithospirochaeta</taxon>
    </lineage>
</organism>
<name>A0A9D1PTE5_9SPIO</name>
<gene>
    <name evidence="3" type="ORF">IAB12_05675</name>
</gene>
<comment type="caution">
    <text evidence="3">The sequence shown here is derived from an EMBL/GenBank/DDBJ whole genome shotgun (WGS) entry which is preliminary data.</text>
</comment>
<keyword evidence="1" id="KW-0804">Transcription</keyword>
<dbReference type="InterPro" id="IPR036735">
    <property type="entry name" value="NGN_dom_sf"/>
</dbReference>
<reference evidence="3" key="2">
    <citation type="submission" date="2021-04" db="EMBL/GenBank/DDBJ databases">
        <authorList>
            <person name="Gilroy R."/>
        </authorList>
    </citation>
    <scope>NUCLEOTIDE SEQUENCE</scope>
    <source>
        <strain evidence="3">Gambia11-129</strain>
    </source>
</reference>
<proteinExistence type="predicted"/>
<accession>A0A9D1PTE5</accession>
<dbReference type="InterPro" id="IPR008991">
    <property type="entry name" value="Translation_prot_SH3-like_sf"/>
</dbReference>
<evidence type="ECO:0000313" key="4">
    <source>
        <dbReference type="Proteomes" id="UP000823936"/>
    </source>
</evidence>
<reference evidence="3" key="1">
    <citation type="journal article" date="2021" name="PeerJ">
        <title>Extensive microbial diversity within the chicken gut microbiome revealed by metagenomics and culture.</title>
        <authorList>
            <person name="Gilroy R."/>
            <person name="Ravi A."/>
            <person name="Getino M."/>
            <person name="Pursley I."/>
            <person name="Horton D.L."/>
            <person name="Alikhan N.F."/>
            <person name="Baker D."/>
            <person name="Gharbi K."/>
            <person name="Hall N."/>
            <person name="Watson M."/>
            <person name="Adriaenssens E.M."/>
            <person name="Foster-Nyarko E."/>
            <person name="Jarju S."/>
            <person name="Secka A."/>
            <person name="Antonio M."/>
            <person name="Oren A."/>
            <person name="Chaudhuri R.R."/>
            <person name="La Ragione R."/>
            <person name="Hildebrand F."/>
            <person name="Pallen M.J."/>
        </authorList>
    </citation>
    <scope>NUCLEOTIDE SEQUENCE</scope>
    <source>
        <strain evidence="3">Gambia11-129</strain>
    </source>
</reference>
<dbReference type="CDD" id="cd06091">
    <property type="entry name" value="KOW_NusG"/>
    <property type="match status" value="1"/>
</dbReference>
<dbReference type="Gene3D" id="3.30.70.940">
    <property type="entry name" value="NusG, N-terminal domain"/>
    <property type="match status" value="1"/>
</dbReference>
<evidence type="ECO:0000256" key="1">
    <source>
        <dbReference type="ARBA" id="ARBA00023163"/>
    </source>
</evidence>
<feature type="domain" description="NusG-like N-terminal" evidence="2">
    <location>
        <begin position="2"/>
        <end position="86"/>
    </location>
</feature>